<feature type="compositionally biased region" description="Polar residues" evidence="1">
    <location>
        <begin position="16"/>
        <end position="28"/>
    </location>
</feature>
<accession>A0ABS5YPX4</accession>
<proteinExistence type="predicted"/>
<dbReference type="EMBL" id="JAHKKG010000005">
    <property type="protein sequence ID" value="MBU2665480.1"/>
    <property type="molecule type" value="Genomic_DNA"/>
</dbReference>
<evidence type="ECO:0000313" key="2">
    <source>
        <dbReference type="EMBL" id="MBU2665480.1"/>
    </source>
</evidence>
<feature type="compositionally biased region" description="Basic and acidic residues" evidence="1">
    <location>
        <begin position="105"/>
        <end position="122"/>
    </location>
</feature>
<name>A0ABS5YPX4_9ACTN</name>
<feature type="region of interest" description="Disordered" evidence="1">
    <location>
        <begin position="1"/>
        <end position="37"/>
    </location>
</feature>
<evidence type="ECO:0000313" key="3">
    <source>
        <dbReference type="Proteomes" id="UP001519654"/>
    </source>
</evidence>
<keyword evidence="3" id="KW-1185">Reference proteome</keyword>
<dbReference type="RefSeq" id="WP_215788673.1">
    <property type="nucleotide sequence ID" value="NZ_JAHKKG010000005.1"/>
</dbReference>
<organism evidence="2 3">
    <name type="scientific">Paractinoplanes bogorensis</name>
    <dbReference type="NCBI Taxonomy" id="1610840"/>
    <lineage>
        <taxon>Bacteria</taxon>
        <taxon>Bacillati</taxon>
        <taxon>Actinomycetota</taxon>
        <taxon>Actinomycetes</taxon>
        <taxon>Micromonosporales</taxon>
        <taxon>Micromonosporaceae</taxon>
        <taxon>Paractinoplanes</taxon>
    </lineage>
</organism>
<comment type="caution">
    <text evidence="2">The sequence shown here is derived from an EMBL/GenBank/DDBJ whole genome shotgun (WGS) entry which is preliminary data.</text>
</comment>
<sequence length="122" mass="13186">MAGADAHHAVADVDQTTDLEASLQQAFPTTVDHDPATTPGWDKAVAFEHRAAALVHTVRAAAAPQLAEFARPAAGRARIEVEAHSAETTVMSHDQSDAFLRPTRRPGEQGRTRRQVRQDVES</sequence>
<dbReference type="Proteomes" id="UP001519654">
    <property type="component" value="Unassembled WGS sequence"/>
</dbReference>
<protein>
    <submittedName>
        <fullName evidence="2">Uncharacterized protein</fullName>
    </submittedName>
</protein>
<evidence type="ECO:0000256" key="1">
    <source>
        <dbReference type="SAM" id="MobiDB-lite"/>
    </source>
</evidence>
<gene>
    <name evidence="2" type="ORF">KOI35_18390</name>
</gene>
<feature type="region of interest" description="Disordered" evidence="1">
    <location>
        <begin position="85"/>
        <end position="122"/>
    </location>
</feature>
<feature type="compositionally biased region" description="Basic and acidic residues" evidence="1">
    <location>
        <begin position="1"/>
        <end position="11"/>
    </location>
</feature>
<reference evidence="2 3" key="1">
    <citation type="submission" date="2021-06" db="EMBL/GenBank/DDBJ databases">
        <title>Actinoplanes lichenicola sp. nov., and Actinoplanes ovalisporus sp. nov., isolated from lichen in Thailand.</title>
        <authorList>
            <person name="Saeng-In P."/>
            <person name="Kanchanasin P."/>
            <person name="Yuki M."/>
            <person name="Kudo T."/>
            <person name="Ohkuma M."/>
            <person name="Phongsopitanun W."/>
            <person name="Tanasupawat S."/>
        </authorList>
    </citation>
    <scope>NUCLEOTIDE SEQUENCE [LARGE SCALE GENOMIC DNA]</scope>
    <source>
        <strain evidence="2 3">NBRC 110975</strain>
    </source>
</reference>